<dbReference type="EMBL" id="JBBPFD010000266">
    <property type="protein sequence ID" value="KAK7879463.1"/>
    <property type="molecule type" value="Genomic_DNA"/>
</dbReference>
<keyword evidence="11" id="KW-0833">Ubl conjugation pathway</keyword>
<feature type="domain" description="Pex N-terminal" evidence="17">
    <location>
        <begin position="95"/>
        <end position="140"/>
    </location>
</feature>
<dbReference type="EC" id="2.3.2.27" evidence="5"/>
<evidence type="ECO:0000256" key="16">
    <source>
        <dbReference type="ARBA" id="ARBA00023140"/>
    </source>
</evidence>
<keyword evidence="14" id="KW-1133">Transmembrane helix</keyword>
<keyword evidence="12" id="KW-0862">Zinc</keyword>
<evidence type="ECO:0000256" key="14">
    <source>
        <dbReference type="ARBA" id="ARBA00022989"/>
    </source>
</evidence>
<dbReference type="PANTHER" id="PTHR23350">
    <property type="entry name" value="PEROXISOME ASSEMBLY PROTEIN 10"/>
    <property type="match status" value="1"/>
</dbReference>
<comment type="similarity">
    <text evidence="4">Belongs to the pex2/pex10/pex12 family.</text>
</comment>
<keyword evidence="8" id="KW-0812">Transmembrane</keyword>
<sequence>MPLIPANQSQLIRSSQKDEYYQSVVRNNANEAFQTIAGETYTSEPVPEKLFVYNVCVFFGPVRVQAVAGLEERGGAAHRLGLLHSDHVLRLPDSGEEYVNILQVDPSQRRVPSVSRRSVFVLCHCLVPYLLERVLQCVERELQPEPEVNVGARQLRVTGPSEDDSTIRTSYGLLGALSLLQLLLTVTLQLNSFRQRQRARHERNIYRNLQNSSVPGHVSSRARCILCLEQGRTPQPHPVVTCSAGTVSPSGARTGQTKAQHTAHYTHSPHWSPVLLGRSGGVSFVPREVSPSQTRLPPQPQLDPLSCTVTPLSCTVTPLSCTVTKENITGWFMFETQS</sequence>
<proteinExistence type="inferred from homology"/>
<reference evidence="19" key="1">
    <citation type="submission" date="2024-04" db="EMBL/GenBank/DDBJ databases">
        <title>Salinicola lusitanus LLJ914,a marine bacterium isolated from the Okinawa Trough.</title>
        <authorList>
            <person name="Li J."/>
        </authorList>
    </citation>
    <scope>NUCLEOTIDE SEQUENCE [LARGE SCALE GENOMIC DNA]</scope>
</reference>
<dbReference type="InterPro" id="IPR025654">
    <property type="entry name" value="PEX2/10"/>
</dbReference>
<dbReference type="AlphaFoldDB" id="A0AAW0MS22"/>
<evidence type="ECO:0000256" key="9">
    <source>
        <dbReference type="ARBA" id="ARBA00022723"/>
    </source>
</evidence>
<keyword evidence="6" id="KW-0813">Transport</keyword>
<dbReference type="Pfam" id="PF04757">
    <property type="entry name" value="Pex2_Pex12"/>
    <property type="match status" value="1"/>
</dbReference>
<accession>A0AAW0MS22</accession>
<evidence type="ECO:0000256" key="6">
    <source>
        <dbReference type="ARBA" id="ARBA00022448"/>
    </source>
</evidence>
<evidence type="ECO:0000256" key="13">
    <source>
        <dbReference type="ARBA" id="ARBA00022927"/>
    </source>
</evidence>
<gene>
    <name evidence="18" type="ORF">WMY93_033826</name>
</gene>
<protein>
    <recommendedName>
        <fullName evidence="5">RING-type E3 ubiquitin transferase</fullName>
        <ecNumber evidence="5">2.3.2.27</ecNumber>
    </recommendedName>
</protein>
<keyword evidence="10" id="KW-0863">Zinc-finger</keyword>
<dbReference type="GO" id="GO:0061630">
    <property type="term" value="F:ubiquitin protein ligase activity"/>
    <property type="evidence" value="ECO:0007669"/>
    <property type="project" value="UniProtKB-EC"/>
</dbReference>
<dbReference type="GO" id="GO:0005778">
    <property type="term" value="C:peroxisomal membrane"/>
    <property type="evidence" value="ECO:0007669"/>
    <property type="project" value="UniProtKB-SubCell"/>
</dbReference>
<evidence type="ECO:0000256" key="4">
    <source>
        <dbReference type="ARBA" id="ARBA00008704"/>
    </source>
</evidence>
<dbReference type="Proteomes" id="UP001460270">
    <property type="component" value="Unassembled WGS sequence"/>
</dbReference>
<comment type="subcellular location">
    <subcellularLocation>
        <location evidence="2">Peroxisome membrane</location>
        <topology evidence="2">Multi-pass membrane protein</topology>
    </subcellularLocation>
</comment>
<evidence type="ECO:0000256" key="3">
    <source>
        <dbReference type="ARBA" id="ARBA00004906"/>
    </source>
</evidence>
<keyword evidence="9" id="KW-0479">Metal-binding</keyword>
<evidence type="ECO:0000256" key="11">
    <source>
        <dbReference type="ARBA" id="ARBA00022786"/>
    </source>
</evidence>
<keyword evidence="7" id="KW-0808">Transferase</keyword>
<keyword evidence="16" id="KW-0576">Peroxisome</keyword>
<keyword evidence="19" id="KW-1185">Reference proteome</keyword>
<evidence type="ECO:0000256" key="2">
    <source>
        <dbReference type="ARBA" id="ARBA00004585"/>
    </source>
</evidence>
<evidence type="ECO:0000256" key="12">
    <source>
        <dbReference type="ARBA" id="ARBA00022833"/>
    </source>
</evidence>
<evidence type="ECO:0000256" key="1">
    <source>
        <dbReference type="ARBA" id="ARBA00000900"/>
    </source>
</evidence>
<evidence type="ECO:0000313" key="18">
    <source>
        <dbReference type="EMBL" id="KAK7879463.1"/>
    </source>
</evidence>
<evidence type="ECO:0000313" key="19">
    <source>
        <dbReference type="Proteomes" id="UP001460270"/>
    </source>
</evidence>
<dbReference type="InterPro" id="IPR006845">
    <property type="entry name" value="Pex_N"/>
</dbReference>
<dbReference type="GO" id="GO:0008270">
    <property type="term" value="F:zinc ion binding"/>
    <property type="evidence" value="ECO:0007669"/>
    <property type="project" value="UniProtKB-KW"/>
</dbReference>
<keyword evidence="15" id="KW-0472">Membrane</keyword>
<organism evidence="18 19">
    <name type="scientific">Mugilogobius chulae</name>
    <name type="common">yellowstripe goby</name>
    <dbReference type="NCBI Taxonomy" id="88201"/>
    <lineage>
        <taxon>Eukaryota</taxon>
        <taxon>Metazoa</taxon>
        <taxon>Chordata</taxon>
        <taxon>Craniata</taxon>
        <taxon>Vertebrata</taxon>
        <taxon>Euteleostomi</taxon>
        <taxon>Actinopterygii</taxon>
        <taxon>Neopterygii</taxon>
        <taxon>Teleostei</taxon>
        <taxon>Neoteleostei</taxon>
        <taxon>Acanthomorphata</taxon>
        <taxon>Gobiaria</taxon>
        <taxon>Gobiiformes</taxon>
        <taxon>Gobioidei</taxon>
        <taxon>Gobiidae</taxon>
        <taxon>Gobionellinae</taxon>
        <taxon>Mugilogobius</taxon>
    </lineage>
</organism>
<comment type="catalytic activity">
    <reaction evidence="1">
        <text>S-ubiquitinyl-[E2 ubiquitin-conjugating enzyme]-L-cysteine + [acceptor protein]-L-lysine = [E2 ubiquitin-conjugating enzyme]-L-cysteine + N(6)-ubiquitinyl-[acceptor protein]-L-lysine.</text>
        <dbReference type="EC" id="2.3.2.27"/>
    </reaction>
</comment>
<comment type="caution">
    <text evidence="18">The sequence shown here is derived from an EMBL/GenBank/DDBJ whole genome shotgun (WGS) entry which is preliminary data.</text>
</comment>
<name>A0AAW0MS22_9GOBI</name>
<evidence type="ECO:0000256" key="7">
    <source>
        <dbReference type="ARBA" id="ARBA00022679"/>
    </source>
</evidence>
<dbReference type="GO" id="GO:0016558">
    <property type="term" value="P:protein import into peroxisome matrix"/>
    <property type="evidence" value="ECO:0007669"/>
    <property type="project" value="InterPro"/>
</dbReference>
<evidence type="ECO:0000256" key="5">
    <source>
        <dbReference type="ARBA" id="ARBA00012483"/>
    </source>
</evidence>
<keyword evidence="13" id="KW-0653">Protein transport</keyword>
<evidence type="ECO:0000256" key="8">
    <source>
        <dbReference type="ARBA" id="ARBA00022692"/>
    </source>
</evidence>
<dbReference type="PANTHER" id="PTHR23350:SF0">
    <property type="entry name" value="PEROXISOME BIOGENESIS FACTOR 10"/>
    <property type="match status" value="1"/>
</dbReference>
<evidence type="ECO:0000256" key="15">
    <source>
        <dbReference type="ARBA" id="ARBA00023136"/>
    </source>
</evidence>
<evidence type="ECO:0000259" key="17">
    <source>
        <dbReference type="Pfam" id="PF04757"/>
    </source>
</evidence>
<evidence type="ECO:0000256" key="10">
    <source>
        <dbReference type="ARBA" id="ARBA00022771"/>
    </source>
</evidence>
<comment type="pathway">
    <text evidence="3">Protein modification; protein ubiquitination.</text>
</comment>